<protein>
    <submittedName>
        <fullName evidence="1">Uncharacterized protein</fullName>
    </submittedName>
</protein>
<gene>
    <name evidence="1" type="ORF">EYF80_045722</name>
</gene>
<evidence type="ECO:0000313" key="2">
    <source>
        <dbReference type="Proteomes" id="UP000314294"/>
    </source>
</evidence>
<keyword evidence="2" id="KW-1185">Reference proteome</keyword>
<name>A0A4Z2FT77_9TELE</name>
<dbReference type="Proteomes" id="UP000314294">
    <property type="component" value="Unassembled WGS sequence"/>
</dbReference>
<dbReference type="AlphaFoldDB" id="A0A4Z2FT77"/>
<organism evidence="1 2">
    <name type="scientific">Liparis tanakae</name>
    <name type="common">Tanaka's snailfish</name>
    <dbReference type="NCBI Taxonomy" id="230148"/>
    <lineage>
        <taxon>Eukaryota</taxon>
        <taxon>Metazoa</taxon>
        <taxon>Chordata</taxon>
        <taxon>Craniata</taxon>
        <taxon>Vertebrata</taxon>
        <taxon>Euteleostomi</taxon>
        <taxon>Actinopterygii</taxon>
        <taxon>Neopterygii</taxon>
        <taxon>Teleostei</taxon>
        <taxon>Neoteleostei</taxon>
        <taxon>Acanthomorphata</taxon>
        <taxon>Eupercaria</taxon>
        <taxon>Perciformes</taxon>
        <taxon>Cottioidei</taxon>
        <taxon>Cottales</taxon>
        <taxon>Liparidae</taxon>
        <taxon>Liparis</taxon>
    </lineage>
</organism>
<proteinExistence type="predicted"/>
<sequence>MNSTGLHTPISNNIGVNSEKWMDVLTKYSTKYHSTPCL</sequence>
<evidence type="ECO:0000313" key="1">
    <source>
        <dbReference type="EMBL" id="TNN44065.1"/>
    </source>
</evidence>
<comment type="caution">
    <text evidence="1">The sequence shown here is derived from an EMBL/GenBank/DDBJ whole genome shotgun (WGS) entry which is preliminary data.</text>
</comment>
<reference evidence="1 2" key="1">
    <citation type="submission" date="2019-03" db="EMBL/GenBank/DDBJ databases">
        <title>First draft genome of Liparis tanakae, snailfish: a comprehensive survey of snailfish specific genes.</title>
        <authorList>
            <person name="Kim W."/>
            <person name="Song I."/>
            <person name="Jeong J.-H."/>
            <person name="Kim D."/>
            <person name="Kim S."/>
            <person name="Ryu S."/>
            <person name="Song J.Y."/>
            <person name="Lee S.K."/>
        </authorList>
    </citation>
    <scope>NUCLEOTIDE SEQUENCE [LARGE SCALE GENOMIC DNA]</scope>
    <source>
        <tissue evidence="1">Muscle</tissue>
    </source>
</reference>
<accession>A0A4Z2FT77</accession>
<dbReference type="EMBL" id="SRLO01000925">
    <property type="protein sequence ID" value="TNN44065.1"/>
    <property type="molecule type" value="Genomic_DNA"/>
</dbReference>